<dbReference type="Pfam" id="PF13973">
    <property type="entry name" value="DUF4222"/>
    <property type="match status" value="1"/>
</dbReference>
<dbReference type="AlphaFoldDB" id="A0AAN3HB89"/>
<reference evidence="1" key="1">
    <citation type="submission" date="2020-02" db="EMBL/GenBank/DDBJ databases">
        <authorList>
            <person name="Ashton P.M."/>
            <person name="Dallman T."/>
            <person name="Nair S."/>
            <person name="De Pinna E."/>
            <person name="Peters T."/>
            <person name="Grant K."/>
        </authorList>
    </citation>
    <scope>NUCLEOTIDE SEQUENCE</scope>
    <source>
        <strain evidence="1">93335</strain>
    </source>
</reference>
<dbReference type="RefSeq" id="WP_033805458.1">
    <property type="nucleotide sequence ID" value="NZ_CCVO01000075.1"/>
</dbReference>
<evidence type="ECO:0000313" key="2">
    <source>
        <dbReference type="Proteomes" id="UP000711811"/>
    </source>
</evidence>
<evidence type="ECO:0000313" key="1">
    <source>
        <dbReference type="EMBL" id="EFJ6483589.1"/>
    </source>
</evidence>
<organism evidence="1 2">
    <name type="scientific">Escherichia coli</name>
    <dbReference type="NCBI Taxonomy" id="562"/>
    <lineage>
        <taxon>Bacteria</taxon>
        <taxon>Pseudomonadati</taxon>
        <taxon>Pseudomonadota</taxon>
        <taxon>Gammaproteobacteria</taxon>
        <taxon>Enterobacterales</taxon>
        <taxon>Enterobacteriaceae</taxon>
        <taxon>Escherichia</taxon>
    </lineage>
</organism>
<gene>
    <name evidence="1" type="ORF">A2J79_003993</name>
</gene>
<sequence length="83" mass="9951">MFSLIQRGKRYVDAAGYPVKICFCSADKVVYRRLDNQTRSVCIAEFNQNFERLDYHEYIRIKAEIEQTEHLRELRCLYKRGGK</sequence>
<accession>A0AAN3HB89</accession>
<name>A0AAN3HB89_ECOLX</name>
<comment type="caution">
    <text evidence="1">The sequence shown here is derived from an EMBL/GenBank/DDBJ whole genome shotgun (WGS) entry which is preliminary data.</text>
</comment>
<proteinExistence type="predicted"/>
<protein>
    <submittedName>
        <fullName evidence="1">DUF4222 domain-containing protein</fullName>
    </submittedName>
</protein>
<dbReference type="Proteomes" id="UP000711811">
    <property type="component" value="Unassembled WGS sequence"/>
</dbReference>
<dbReference type="InterPro" id="IPR025317">
    <property type="entry name" value="DUF4222"/>
</dbReference>
<dbReference type="EMBL" id="AATCLQ010000039">
    <property type="protein sequence ID" value="EFJ6483589.1"/>
    <property type="molecule type" value="Genomic_DNA"/>
</dbReference>